<evidence type="ECO:0000313" key="2">
    <source>
        <dbReference type="Proteomes" id="UP000766336"/>
    </source>
</evidence>
<proteinExistence type="predicted"/>
<dbReference type="Proteomes" id="UP000766336">
    <property type="component" value="Unassembled WGS sequence"/>
</dbReference>
<dbReference type="EMBL" id="JAHCDA010000002">
    <property type="protein sequence ID" value="MBS7812193.1"/>
    <property type="molecule type" value="Genomic_DNA"/>
</dbReference>
<comment type="caution">
    <text evidence="1">The sequence shown here is derived from an EMBL/GenBank/DDBJ whole genome shotgun (WGS) entry which is preliminary data.</text>
</comment>
<keyword evidence="2" id="KW-1185">Reference proteome</keyword>
<reference evidence="1 2" key="1">
    <citation type="submission" date="2021-05" db="EMBL/GenBank/DDBJ databases">
        <title>Roseococcus sp. XZZS9, whole genome shotgun sequencing project.</title>
        <authorList>
            <person name="Zhao G."/>
            <person name="Shen L."/>
        </authorList>
    </citation>
    <scope>NUCLEOTIDE SEQUENCE [LARGE SCALE GENOMIC DNA]</scope>
    <source>
        <strain evidence="1 2">XZZS9</strain>
    </source>
</reference>
<dbReference type="Pfam" id="PF01244">
    <property type="entry name" value="Peptidase_M19"/>
    <property type="match status" value="1"/>
</dbReference>
<dbReference type="Gene3D" id="3.20.20.140">
    <property type="entry name" value="Metal-dependent hydrolases"/>
    <property type="match status" value="1"/>
</dbReference>
<gene>
    <name evidence="1" type="ORF">KHU32_14670</name>
</gene>
<sequence>MMRLDWLALLKGRSTLEDGAEVTLEGEVFPLEEASADRLLLVAEAACCLGCRPERETTVEVLLDRKAPAARSVRVTGTWRKPSPDSPWRWRIDAAQAVARSTGGPWLARRAVLAAPLLCAAPRPALAQVPAGAGRALVASTAPMDLHSHAGRVILSPREPDRAFQPLAAPMRDGGMALIALALVADSPVTRIVERTIQPYRSPEPGELWTHGQAAFARLHRLVAQERLGIVTDKAGLARAMRPGAGPSVVVAAEGADFLEGRIDRVEWAFREQRLRHLQLTHYRVNELGDIQTVSAVHNGLTDFGVEVVRACNRLGIVVDLAHATLPMVRKAAEVSNRPIVLSHTSLSRQPRPFSRLISAEHARVVAETGGVVGVWPLVGDSPTPRRYAESMARMVDAIGIDHVGIGSDMRGLLALSAFETYQATPDLAQALLEIGVEAEGVKKLMGGNYARVLQAVLPG</sequence>
<keyword evidence="1" id="KW-0224">Dipeptidase</keyword>
<keyword evidence="1" id="KW-0645">Protease</keyword>
<dbReference type="RefSeq" id="WP_213670819.1">
    <property type="nucleotide sequence ID" value="NZ_JAHCDA010000002.1"/>
</dbReference>
<dbReference type="PROSITE" id="PS51365">
    <property type="entry name" value="RENAL_DIPEPTIDASE_2"/>
    <property type="match status" value="1"/>
</dbReference>
<evidence type="ECO:0000313" key="1">
    <source>
        <dbReference type="EMBL" id="MBS7812193.1"/>
    </source>
</evidence>
<dbReference type="InterPro" id="IPR008257">
    <property type="entry name" value="Pept_M19"/>
</dbReference>
<name>A0ABS5QI21_9PROT</name>
<organism evidence="1 2">
    <name type="scientific">Roseococcus pinisoli</name>
    <dbReference type="NCBI Taxonomy" id="2835040"/>
    <lineage>
        <taxon>Bacteria</taxon>
        <taxon>Pseudomonadati</taxon>
        <taxon>Pseudomonadota</taxon>
        <taxon>Alphaproteobacteria</taxon>
        <taxon>Acetobacterales</taxon>
        <taxon>Roseomonadaceae</taxon>
        <taxon>Roseococcus</taxon>
    </lineage>
</organism>
<dbReference type="PANTHER" id="PTHR10443">
    <property type="entry name" value="MICROSOMAL DIPEPTIDASE"/>
    <property type="match status" value="1"/>
</dbReference>
<dbReference type="EC" id="3.4.13.-" evidence="1"/>
<dbReference type="SUPFAM" id="SSF51556">
    <property type="entry name" value="Metallo-dependent hydrolases"/>
    <property type="match status" value="1"/>
</dbReference>
<protein>
    <submittedName>
        <fullName evidence="1">Membrane dipeptidase</fullName>
        <ecNumber evidence="1">3.4.13.-</ecNumber>
    </submittedName>
</protein>
<keyword evidence="1" id="KW-0378">Hydrolase</keyword>
<dbReference type="PANTHER" id="PTHR10443:SF12">
    <property type="entry name" value="DIPEPTIDASE"/>
    <property type="match status" value="1"/>
</dbReference>
<dbReference type="GO" id="GO:0016805">
    <property type="term" value="F:dipeptidase activity"/>
    <property type="evidence" value="ECO:0007669"/>
    <property type="project" value="UniProtKB-KW"/>
</dbReference>
<accession>A0ABS5QI21</accession>
<dbReference type="InterPro" id="IPR032466">
    <property type="entry name" value="Metal_Hydrolase"/>
</dbReference>